<keyword evidence="6 8" id="KW-0472">Membrane</keyword>
<dbReference type="EMBL" id="ML977556">
    <property type="protein sequence ID" value="KAF2008084.1"/>
    <property type="molecule type" value="Genomic_DNA"/>
</dbReference>
<evidence type="ECO:0000259" key="12">
    <source>
        <dbReference type="Pfam" id="PF14703"/>
    </source>
</evidence>
<comment type="subcellular location">
    <subcellularLocation>
        <location evidence="1">Membrane</location>
        <topology evidence="1">Multi-pass membrane protein</topology>
    </subcellularLocation>
</comment>
<feature type="transmembrane region" description="Helical" evidence="8">
    <location>
        <begin position="610"/>
        <end position="629"/>
    </location>
</feature>
<feature type="transmembrane region" description="Helical" evidence="8">
    <location>
        <begin position="29"/>
        <end position="50"/>
    </location>
</feature>
<dbReference type="InterPro" id="IPR022257">
    <property type="entry name" value="PHM7_ext"/>
</dbReference>
<proteinExistence type="inferred from homology"/>
<dbReference type="InterPro" id="IPR045122">
    <property type="entry name" value="Csc1-like"/>
</dbReference>
<keyword evidence="14" id="KW-1185">Reference proteome</keyword>
<feature type="transmembrane region" description="Helical" evidence="8">
    <location>
        <begin position="444"/>
        <end position="468"/>
    </location>
</feature>
<evidence type="ECO:0000259" key="10">
    <source>
        <dbReference type="Pfam" id="PF12621"/>
    </source>
</evidence>
<feature type="domain" description="CSC1/OSCA1-like N-terminal transmembrane" evidence="11">
    <location>
        <begin position="29"/>
        <end position="177"/>
    </location>
</feature>
<evidence type="ECO:0000259" key="11">
    <source>
        <dbReference type="Pfam" id="PF13967"/>
    </source>
</evidence>
<feature type="transmembrane region" description="Helical" evidence="8">
    <location>
        <begin position="397"/>
        <end position="424"/>
    </location>
</feature>
<feature type="domain" description="CSC1/OSCA1-like 7TM region" evidence="9">
    <location>
        <begin position="396"/>
        <end position="670"/>
    </location>
</feature>
<sequence>MGFAELFVRDDGEPGSNRDSPESNSASGLVSTLIPNLIIAAIFITLFLIFRRKFQRVYAPRTYIDSLGDERRTPAPSNGFFGWIKDFRTIDDKFILDHQSIDGYLFVRFFKLIVIISFIGCCVTWPVLFPVNATGGAGKTQLDLLSMSNVKDYKRYYAHAIVSCVFQFIVMVIIARESFYTVNIRQAYRRSPWGASRLSSKTILFTNVPKTIGQTTLFEMFPGVVHAWVASDCKDLMELVEDRDDTAFKLEAAEIQLSRDANDNRMKHAKGKKKAYKGQETAETSQWCNPKDRPTHKLKFLIGKKVDTIDYGRQHLAEIIPKIQKEQDKHWNGQGDLVGAVFLEFDTQKSAQDAWQLMQDRKTKPNNKMAARQLGVLPGEVVWDNLKINTSMHWIRWLAATAFISVMIIFWAVPVAFVGLISNINYLTGRFTWLEWINSIPPAILGVITGLLPVIMLAVLMALVPIICRAMAKIAGWVTLSQVELQTQSWYFVFQVVQVFLITTFASAATAVIDAVINDPSSVLTLLSENLPKASNFYINYFILFGLSAFAGTLLNIGGFVTVVLLGRILPGKTPRRIFQKLTTLSAPMWGSEFPKWVNLGVIALSYSGIAPLVLGFSCIGLGLIYLAYRYNFLYTYETNIDTKGAAYQRALQQLMTGVYLSLGCLIGLFAIATGEDRTALGPLIIEAVMFGFTILFHVSIRTALKHHETRIAYADLGYPVTDLETGPEKNATTTNGSSPIPVPKPTRIPAFLLRFLDPAKNSTSALSHALAPFYQNPQAPLASDVAKRAFFNPAITSPTPVIWIVRDEMGISAREVINTGKAVPGLTITDEQATFNEKNKVEWEGVETGKATLAPIYEEKIHY</sequence>
<protein>
    <submittedName>
        <fullName evidence="13">DUF221-domain-containing protein</fullName>
    </submittedName>
</protein>
<evidence type="ECO:0000256" key="7">
    <source>
        <dbReference type="SAM" id="MobiDB-lite"/>
    </source>
</evidence>
<evidence type="ECO:0000256" key="4">
    <source>
        <dbReference type="ARBA" id="ARBA00022692"/>
    </source>
</evidence>
<gene>
    <name evidence="13" type="ORF">P154DRAFT_614471</name>
</gene>
<dbReference type="Pfam" id="PF12621">
    <property type="entry name" value="PHM7_ext"/>
    <property type="match status" value="1"/>
</dbReference>
<feature type="transmembrane region" description="Helical" evidence="8">
    <location>
        <begin position="537"/>
        <end position="566"/>
    </location>
</feature>
<name>A0A6A5X5J7_9PLEO</name>
<dbReference type="PANTHER" id="PTHR13018:SF26">
    <property type="entry name" value="DOMAIN PROTEIN, PUTATIVE (AFU_ORTHOLOGUE AFUA_5G10920)-RELATED"/>
    <property type="match status" value="1"/>
</dbReference>
<feature type="region of interest" description="Disordered" evidence="7">
    <location>
        <begin position="266"/>
        <end position="289"/>
    </location>
</feature>
<feature type="domain" description="CSC1/OSCA1-like cytosolic" evidence="12">
    <location>
        <begin position="200"/>
        <end position="385"/>
    </location>
</feature>
<dbReference type="OrthoDB" id="1076608at2759"/>
<dbReference type="Pfam" id="PF14703">
    <property type="entry name" value="PHM7_cyt"/>
    <property type="match status" value="1"/>
</dbReference>
<dbReference type="GO" id="GO:0005227">
    <property type="term" value="F:calcium-activated cation channel activity"/>
    <property type="evidence" value="ECO:0007669"/>
    <property type="project" value="InterPro"/>
</dbReference>
<dbReference type="InterPro" id="IPR032880">
    <property type="entry name" value="CSC1/OSCA1-like_N"/>
</dbReference>
<evidence type="ECO:0000256" key="3">
    <source>
        <dbReference type="ARBA" id="ARBA00022448"/>
    </source>
</evidence>
<keyword evidence="3" id="KW-0813">Transport</keyword>
<dbReference type="PANTHER" id="PTHR13018">
    <property type="entry name" value="PROBABLE MEMBRANE PROTEIN DUF221-RELATED"/>
    <property type="match status" value="1"/>
</dbReference>
<organism evidence="13 14">
    <name type="scientific">Amniculicola lignicola CBS 123094</name>
    <dbReference type="NCBI Taxonomy" id="1392246"/>
    <lineage>
        <taxon>Eukaryota</taxon>
        <taxon>Fungi</taxon>
        <taxon>Dikarya</taxon>
        <taxon>Ascomycota</taxon>
        <taxon>Pezizomycotina</taxon>
        <taxon>Dothideomycetes</taxon>
        <taxon>Pleosporomycetidae</taxon>
        <taxon>Pleosporales</taxon>
        <taxon>Amniculicolaceae</taxon>
        <taxon>Amniculicola</taxon>
    </lineage>
</organism>
<comment type="similarity">
    <text evidence="2">Belongs to the CSC1 (TC 1.A.17) family.</text>
</comment>
<evidence type="ECO:0000256" key="5">
    <source>
        <dbReference type="ARBA" id="ARBA00022989"/>
    </source>
</evidence>
<evidence type="ECO:0000313" key="13">
    <source>
        <dbReference type="EMBL" id="KAF2008084.1"/>
    </source>
</evidence>
<dbReference type="Pfam" id="PF13967">
    <property type="entry name" value="RSN1_TM"/>
    <property type="match status" value="1"/>
</dbReference>
<keyword evidence="4 8" id="KW-0812">Transmembrane</keyword>
<evidence type="ECO:0000256" key="1">
    <source>
        <dbReference type="ARBA" id="ARBA00004141"/>
    </source>
</evidence>
<dbReference type="Proteomes" id="UP000799779">
    <property type="component" value="Unassembled WGS sequence"/>
</dbReference>
<evidence type="ECO:0000256" key="2">
    <source>
        <dbReference type="ARBA" id="ARBA00007779"/>
    </source>
</evidence>
<evidence type="ECO:0000313" key="14">
    <source>
        <dbReference type="Proteomes" id="UP000799779"/>
    </source>
</evidence>
<evidence type="ECO:0000259" key="9">
    <source>
        <dbReference type="Pfam" id="PF02714"/>
    </source>
</evidence>
<feature type="transmembrane region" description="Helical" evidence="8">
    <location>
        <begin position="156"/>
        <end position="175"/>
    </location>
</feature>
<dbReference type="Pfam" id="PF02714">
    <property type="entry name" value="RSN1_7TM"/>
    <property type="match status" value="1"/>
</dbReference>
<evidence type="ECO:0000256" key="6">
    <source>
        <dbReference type="ARBA" id="ARBA00023136"/>
    </source>
</evidence>
<keyword evidence="5 8" id="KW-1133">Transmembrane helix</keyword>
<dbReference type="InterPro" id="IPR027815">
    <property type="entry name" value="CSC1/OSCA1-like_cyt"/>
</dbReference>
<feature type="transmembrane region" description="Helical" evidence="8">
    <location>
        <begin position="109"/>
        <end position="128"/>
    </location>
</feature>
<feature type="transmembrane region" description="Helical" evidence="8">
    <location>
        <begin position="655"/>
        <end position="674"/>
    </location>
</feature>
<accession>A0A6A5X5J7</accession>
<reference evidence="13" key="1">
    <citation type="journal article" date="2020" name="Stud. Mycol.">
        <title>101 Dothideomycetes genomes: a test case for predicting lifestyles and emergence of pathogens.</title>
        <authorList>
            <person name="Haridas S."/>
            <person name="Albert R."/>
            <person name="Binder M."/>
            <person name="Bloem J."/>
            <person name="Labutti K."/>
            <person name="Salamov A."/>
            <person name="Andreopoulos B."/>
            <person name="Baker S."/>
            <person name="Barry K."/>
            <person name="Bills G."/>
            <person name="Bluhm B."/>
            <person name="Cannon C."/>
            <person name="Castanera R."/>
            <person name="Culley D."/>
            <person name="Daum C."/>
            <person name="Ezra D."/>
            <person name="Gonzalez J."/>
            <person name="Henrissat B."/>
            <person name="Kuo A."/>
            <person name="Liang C."/>
            <person name="Lipzen A."/>
            <person name="Lutzoni F."/>
            <person name="Magnuson J."/>
            <person name="Mondo S."/>
            <person name="Nolan M."/>
            <person name="Ohm R."/>
            <person name="Pangilinan J."/>
            <person name="Park H.-J."/>
            <person name="Ramirez L."/>
            <person name="Alfaro M."/>
            <person name="Sun H."/>
            <person name="Tritt A."/>
            <person name="Yoshinaga Y."/>
            <person name="Zwiers L.-H."/>
            <person name="Turgeon B."/>
            <person name="Goodwin S."/>
            <person name="Spatafora J."/>
            <person name="Crous P."/>
            <person name="Grigoriev I."/>
        </authorList>
    </citation>
    <scope>NUCLEOTIDE SEQUENCE</scope>
    <source>
        <strain evidence="13">CBS 123094</strain>
    </source>
</reference>
<feature type="domain" description="10TM putative phosphate transporter extracellular tail" evidence="10">
    <location>
        <begin position="756"/>
        <end position="846"/>
    </location>
</feature>
<dbReference type="InterPro" id="IPR003864">
    <property type="entry name" value="CSC1/OSCA1-like_7TM"/>
</dbReference>
<feature type="compositionally biased region" description="Basic residues" evidence="7">
    <location>
        <begin position="267"/>
        <end position="276"/>
    </location>
</feature>
<dbReference type="AlphaFoldDB" id="A0A6A5X5J7"/>
<feature type="transmembrane region" description="Helical" evidence="8">
    <location>
        <begin position="680"/>
        <end position="701"/>
    </location>
</feature>
<dbReference type="GO" id="GO:0005886">
    <property type="term" value="C:plasma membrane"/>
    <property type="evidence" value="ECO:0007669"/>
    <property type="project" value="TreeGrafter"/>
</dbReference>
<evidence type="ECO:0000256" key="8">
    <source>
        <dbReference type="SAM" id="Phobius"/>
    </source>
</evidence>